<keyword evidence="2" id="KW-1133">Transmembrane helix</keyword>
<name>A0A2G8T7E7_9BURK</name>
<evidence type="ECO:0000313" key="3">
    <source>
        <dbReference type="EMBL" id="PIL41893.1"/>
    </source>
</evidence>
<gene>
    <name evidence="3" type="ORF">CR105_27270</name>
</gene>
<organism evidence="3 4">
    <name type="scientific">Massilia eurypsychrophila</name>
    <dbReference type="NCBI Taxonomy" id="1485217"/>
    <lineage>
        <taxon>Bacteria</taxon>
        <taxon>Pseudomonadati</taxon>
        <taxon>Pseudomonadota</taxon>
        <taxon>Betaproteobacteria</taxon>
        <taxon>Burkholderiales</taxon>
        <taxon>Oxalobacteraceae</taxon>
        <taxon>Telluria group</taxon>
        <taxon>Massilia</taxon>
    </lineage>
</organism>
<keyword evidence="1" id="KW-0175">Coiled coil</keyword>
<evidence type="ECO:0000256" key="1">
    <source>
        <dbReference type="SAM" id="Coils"/>
    </source>
</evidence>
<comment type="caution">
    <text evidence="3">The sequence shown here is derived from an EMBL/GenBank/DDBJ whole genome shotgun (WGS) entry which is preliminary data.</text>
</comment>
<sequence length="81" mass="8861">MTTQSTETQLALLAAGLKEITRELDEVKAEGDQDRARMNAKIAALEDERNKALKWGVGTLGAAVMGMAYWIFDKVVGGHIR</sequence>
<accession>A0A2G8T7E7</accession>
<keyword evidence="2" id="KW-0472">Membrane</keyword>
<dbReference type="OrthoDB" id="8779569at2"/>
<protein>
    <submittedName>
        <fullName evidence="3">Uncharacterized protein</fullName>
    </submittedName>
</protein>
<proteinExistence type="predicted"/>
<feature type="transmembrane region" description="Helical" evidence="2">
    <location>
        <begin position="55"/>
        <end position="72"/>
    </location>
</feature>
<evidence type="ECO:0000256" key="2">
    <source>
        <dbReference type="SAM" id="Phobius"/>
    </source>
</evidence>
<dbReference type="RefSeq" id="WP_099794100.1">
    <property type="nucleotide sequence ID" value="NZ_PDOC01000069.1"/>
</dbReference>
<reference evidence="3 4" key="1">
    <citation type="submission" date="2017-10" db="EMBL/GenBank/DDBJ databases">
        <title>Massilia psychrophilum sp. nov., a novel purple-pigmented bacterium isolated from Tianshan glacier, Xinjiang Municipality, China.</title>
        <authorList>
            <person name="Wang H."/>
        </authorList>
    </citation>
    <scope>NUCLEOTIDE SEQUENCE [LARGE SCALE GENOMIC DNA]</scope>
    <source>
        <strain evidence="3 4">JCM 30074</strain>
    </source>
</reference>
<feature type="coiled-coil region" evidence="1">
    <location>
        <begin position="10"/>
        <end position="48"/>
    </location>
</feature>
<keyword evidence="4" id="KW-1185">Reference proteome</keyword>
<keyword evidence="2" id="KW-0812">Transmembrane</keyword>
<dbReference type="AlphaFoldDB" id="A0A2G8T7E7"/>
<dbReference type="Proteomes" id="UP000230390">
    <property type="component" value="Unassembled WGS sequence"/>
</dbReference>
<evidence type="ECO:0000313" key="4">
    <source>
        <dbReference type="Proteomes" id="UP000230390"/>
    </source>
</evidence>
<dbReference type="EMBL" id="PDOC01000069">
    <property type="protein sequence ID" value="PIL41893.1"/>
    <property type="molecule type" value="Genomic_DNA"/>
</dbReference>